<protein>
    <submittedName>
        <fullName evidence="2">Putative DsbA family dithiol-disulfide isomerase</fullName>
    </submittedName>
</protein>
<dbReference type="AlphaFoldDB" id="A0A3D9FDP4"/>
<dbReference type="EMBL" id="QRDP01000004">
    <property type="protein sequence ID" value="RED15788.1"/>
    <property type="molecule type" value="Genomic_DNA"/>
</dbReference>
<keyword evidence="2" id="KW-0413">Isomerase</keyword>
<evidence type="ECO:0000313" key="3">
    <source>
        <dbReference type="Proteomes" id="UP000256310"/>
    </source>
</evidence>
<dbReference type="InterPro" id="IPR036249">
    <property type="entry name" value="Thioredoxin-like_sf"/>
</dbReference>
<sequence>MATQLKIDFISDISCPWCVVGLRNMEAALANIGDDIEAYVRFEPFELNPDMPPEGMDRAAYFATKYGISTEEAKNRGGEIRARAEEAGFTMNTGEGFRVYNTFDAHRLLEWAMEEGKQRALKHALFEAYFTDGKNMGDHETLAGIAESVGLDRGRACEIVAGDDYAGHVRQSQSHQRGRGVQSVPTIIVNGEYVINGGQPPAIFEKAFRHIASEIAREEAVMPEVV</sequence>
<dbReference type="GO" id="GO:0016491">
    <property type="term" value="F:oxidoreductase activity"/>
    <property type="evidence" value="ECO:0007669"/>
    <property type="project" value="InterPro"/>
</dbReference>
<keyword evidence="3" id="KW-1185">Reference proteome</keyword>
<dbReference type="PANTHER" id="PTHR13887:SF41">
    <property type="entry name" value="THIOREDOXIN SUPERFAMILY PROTEIN"/>
    <property type="match status" value="1"/>
</dbReference>
<dbReference type="RefSeq" id="WP_116235267.1">
    <property type="nucleotide sequence ID" value="NZ_QRDP01000004.1"/>
</dbReference>
<dbReference type="OrthoDB" id="9799122at2"/>
<dbReference type="CDD" id="cd03024">
    <property type="entry name" value="DsbA_FrnE"/>
    <property type="match status" value="1"/>
</dbReference>
<proteinExistence type="predicted"/>
<dbReference type="Gene3D" id="3.40.30.10">
    <property type="entry name" value="Glutaredoxin"/>
    <property type="match status" value="1"/>
</dbReference>
<dbReference type="GO" id="GO:0016853">
    <property type="term" value="F:isomerase activity"/>
    <property type="evidence" value="ECO:0007669"/>
    <property type="project" value="UniProtKB-KW"/>
</dbReference>
<organism evidence="2 3">
    <name type="scientific">Parasphingopyxis lamellibrachiae</name>
    <dbReference type="NCBI Taxonomy" id="680125"/>
    <lineage>
        <taxon>Bacteria</taxon>
        <taxon>Pseudomonadati</taxon>
        <taxon>Pseudomonadota</taxon>
        <taxon>Alphaproteobacteria</taxon>
        <taxon>Sphingomonadales</taxon>
        <taxon>Sphingomonadaceae</taxon>
        <taxon>Parasphingopyxis</taxon>
    </lineage>
</organism>
<dbReference type="Proteomes" id="UP000256310">
    <property type="component" value="Unassembled WGS sequence"/>
</dbReference>
<accession>A0A3D9FDP4</accession>
<dbReference type="SUPFAM" id="SSF52833">
    <property type="entry name" value="Thioredoxin-like"/>
    <property type="match status" value="1"/>
</dbReference>
<name>A0A3D9FDP4_9SPHN</name>
<dbReference type="Pfam" id="PF01323">
    <property type="entry name" value="DSBA"/>
    <property type="match status" value="1"/>
</dbReference>
<evidence type="ECO:0000259" key="1">
    <source>
        <dbReference type="Pfam" id="PF01323"/>
    </source>
</evidence>
<evidence type="ECO:0000313" key="2">
    <source>
        <dbReference type="EMBL" id="RED15788.1"/>
    </source>
</evidence>
<feature type="domain" description="DSBA-like thioredoxin" evidence="1">
    <location>
        <begin position="7"/>
        <end position="208"/>
    </location>
</feature>
<dbReference type="PANTHER" id="PTHR13887">
    <property type="entry name" value="GLUTATHIONE S-TRANSFERASE KAPPA"/>
    <property type="match status" value="1"/>
</dbReference>
<comment type="caution">
    <text evidence="2">The sequence shown here is derived from an EMBL/GenBank/DDBJ whole genome shotgun (WGS) entry which is preliminary data.</text>
</comment>
<gene>
    <name evidence="2" type="ORF">DFR46_0794</name>
</gene>
<dbReference type="InterPro" id="IPR001853">
    <property type="entry name" value="DSBA-like_thioredoxin_dom"/>
</dbReference>
<reference evidence="2 3" key="1">
    <citation type="submission" date="2018-07" db="EMBL/GenBank/DDBJ databases">
        <title>Genomic Encyclopedia of Type Strains, Phase IV (KMG-IV): sequencing the most valuable type-strain genomes for metagenomic binning, comparative biology and taxonomic classification.</title>
        <authorList>
            <person name="Goeker M."/>
        </authorList>
    </citation>
    <scope>NUCLEOTIDE SEQUENCE [LARGE SCALE GENOMIC DNA]</scope>
    <source>
        <strain evidence="2 3">DSM 26725</strain>
    </source>
</reference>